<keyword evidence="2 12" id="KW-0639">Primosome</keyword>
<dbReference type="RefSeq" id="WP_098468965.1">
    <property type="nucleotide sequence ID" value="NZ_PDJD01000001.1"/>
</dbReference>
<evidence type="ECO:0000256" key="10">
    <source>
        <dbReference type="ARBA" id="ARBA00023125"/>
    </source>
</evidence>
<dbReference type="GO" id="GO:0006269">
    <property type="term" value="P:DNA replication, synthesis of primer"/>
    <property type="evidence" value="ECO:0007669"/>
    <property type="project" value="UniProtKB-UniRule"/>
</dbReference>
<keyword evidence="17" id="KW-1185">Reference proteome</keyword>
<dbReference type="InterPro" id="IPR006171">
    <property type="entry name" value="TOPRIM_dom"/>
</dbReference>
<sequence length="651" mass="69896">MAARLTRDSIAQVREASRIEEVVGEQVSLKPAGVGSMKGLCPFHDERTPSFHVRPQMGLWHCFGCGEGGDVISFVQRIDHLPFVEAVERLAGVYNVQLAYEDDGGAVSRPREEPGRRQRLVEAHRAAAEFYSQQLLTPEASKAREFLAERGFDRSAATTFGVGYAPKGWDNLMRHLSSRGFTQAELAAGGLVSQGNRGYYDRFRGRLMWPIRDVAGDVIGFGARKLYDDDPGPKYLNTPESPIYHKAQVLYGIDLAKKAIASNRQVVVVEGYTDVMACHLAGITTAVATCGTAFGSDHVRVVRRLLGDSATGASGVMLSSGRTIGGEVVFTFDGDEAGRKAAMRAFGEDQAFAAQTFVAISEEGLDPCDVRVQQGDAALARMLEKKSPMFAFAIRSALAQVNLTTAEGRVTGLDLAAPVVATIRDYALRSEYARQLAGWLGMDPGDVRARVGQESRSRRRYAEEPPPQEDGDGAPRRRRPTPIPDDPVARLERQVLEVALQFPAQSAAAGFDALDPLAFGTLTHRAIHDAIRAAGGVAAASPGPGGPAQGGSGQGGSGQSATAWLTEVLAGLPEELGTLVREMTVATLPTEEANLDSYALGVIVGLRRLGLTRRIADLRARLNQSDPADDPRALLGELQTLEGERHRLAAS</sequence>
<reference evidence="16 17" key="1">
    <citation type="submission" date="2017-10" db="EMBL/GenBank/DDBJ databases">
        <title>Sequencing the genomes of 1000 actinobacteria strains.</title>
        <authorList>
            <person name="Klenk H.-P."/>
        </authorList>
    </citation>
    <scope>NUCLEOTIDE SEQUENCE [LARGE SCALE GENOMIC DNA]</scope>
    <source>
        <strain evidence="16 17">DSM 21801</strain>
    </source>
</reference>
<feature type="region of interest" description="Disordered" evidence="13">
    <location>
        <begin position="450"/>
        <end position="486"/>
    </location>
</feature>
<keyword evidence="11 12" id="KW-0804">Transcription</keyword>
<dbReference type="SMART" id="SM00400">
    <property type="entry name" value="ZnF_CHCC"/>
    <property type="match status" value="1"/>
</dbReference>
<comment type="function">
    <text evidence="12">RNA polymerase that catalyzes the synthesis of short RNA molecules used as primers for DNA polymerase during DNA replication.</text>
</comment>
<dbReference type="SUPFAM" id="SSF57783">
    <property type="entry name" value="Zinc beta-ribbon"/>
    <property type="match status" value="1"/>
</dbReference>
<comment type="similarity">
    <text evidence="12">Belongs to the DnaG primase family.</text>
</comment>
<evidence type="ECO:0000256" key="8">
    <source>
        <dbReference type="ARBA" id="ARBA00022833"/>
    </source>
</evidence>
<comment type="caution">
    <text evidence="16">The sequence shown here is derived from an EMBL/GenBank/DDBJ whole genome shotgun (WGS) entry which is preliminary data.</text>
</comment>
<dbReference type="InterPro" id="IPR037068">
    <property type="entry name" value="DNA_primase_core_N_sf"/>
</dbReference>
<dbReference type="GO" id="GO:0003899">
    <property type="term" value="F:DNA-directed RNA polymerase activity"/>
    <property type="evidence" value="ECO:0007669"/>
    <property type="project" value="UniProtKB-UniRule"/>
</dbReference>
<keyword evidence="10 12" id="KW-0238">DNA-binding</keyword>
<feature type="region of interest" description="Disordered" evidence="13">
    <location>
        <begin position="537"/>
        <end position="560"/>
    </location>
</feature>
<dbReference type="OrthoDB" id="9803773at2"/>
<accession>A0A2A9D0J6</accession>
<keyword evidence="9" id="KW-0460">Magnesium</keyword>
<evidence type="ECO:0000256" key="5">
    <source>
        <dbReference type="ARBA" id="ARBA00022705"/>
    </source>
</evidence>
<feature type="compositionally biased region" description="Gly residues" evidence="13">
    <location>
        <begin position="546"/>
        <end position="558"/>
    </location>
</feature>
<dbReference type="Pfam" id="PF01807">
    <property type="entry name" value="Zn_ribbon_DnaG"/>
    <property type="match status" value="1"/>
</dbReference>
<evidence type="ECO:0000259" key="14">
    <source>
        <dbReference type="SMART" id="SM00400"/>
    </source>
</evidence>
<dbReference type="CDD" id="cd03364">
    <property type="entry name" value="TOPRIM_DnaG_primases"/>
    <property type="match status" value="1"/>
</dbReference>
<dbReference type="GO" id="GO:0008270">
    <property type="term" value="F:zinc ion binding"/>
    <property type="evidence" value="ECO:0007669"/>
    <property type="project" value="UniProtKB-UniRule"/>
</dbReference>
<evidence type="ECO:0000313" key="17">
    <source>
        <dbReference type="Proteomes" id="UP000224915"/>
    </source>
</evidence>
<evidence type="ECO:0000256" key="2">
    <source>
        <dbReference type="ARBA" id="ARBA00022515"/>
    </source>
</evidence>
<evidence type="ECO:0000256" key="9">
    <source>
        <dbReference type="ARBA" id="ARBA00022842"/>
    </source>
</evidence>
<feature type="domain" description="Zinc finger CHC2-type" evidence="14">
    <location>
        <begin position="37"/>
        <end position="91"/>
    </location>
</feature>
<keyword evidence="4 12" id="KW-0548">Nucleotidyltransferase</keyword>
<dbReference type="InterPro" id="IPR036977">
    <property type="entry name" value="DNA_primase_Znf_CHC2"/>
</dbReference>
<evidence type="ECO:0000256" key="11">
    <source>
        <dbReference type="ARBA" id="ARBA00023163"/>
    </source>
</evidence>
<dbReference type="InterPro" id="IPR034151">
    <property type="entry name" value="TOPRIM_DnaG_bac"/>
</dbReference>
<dbReference type="GO" id="GO:1990077">
    <property type="term" value="C:primosome complex"/>
    <property type="evidence" value="ECO:0007669"/>
    <property type="project" value="UniProtKB-KW"/>
</dbReference>
<evidence type="ECO:0000256" key="13">
    <source>
        <dbReference type="SAM" id="MobiDB-lite"/>
    </source>
</evidence>
<dbReference type="EC" id="2.7.7.101" evidence="12"/>
<dbReference type="GO" id="GO:0003677">
    <property type="term" value="F:DNA binding"/>
    <property type="evidence" value="ECO:0007669"/>
    <property type="project" value="UniProtKB-KW"/>
</dbReference>
<name>A0A2A9D0J6_9MICO</name>
<evidence type="ECO:0000256" key="12">
    <source>
        <dbReference type="HAMAP-Rule" id="MF_00974"/>
    </source>
</evidence>
<comment type="catalytic activity">
    <reaction evidence="12">
        <text>ssDNA + n NTP = ssDNA/pppN(pN)n-1 hybrid + (n-1) diphosphate.</text>
        <dbReference type="EC" id="2.7.7.101"/>
    </reaction>
</comment>
<comment type="subunit">
    <text evidence="12">Monomer. Interacts with DnaB.</text>
</comment>
<keyword evidence="8 12" id="KW-0862">Zinc</keyword>
<dbReference type="GO" id="GO:0005737">
    <property type="term" value="C:cytoplasm"/>
    <property type="evidence" value="ECO:0007669"/>
    <property type="project" value="TreeGrafter"/>
</dbReference>
<dbReference type="EMBL" id="PDJD01000001">
    <property type="protein sequence ID" value="PFG19911.1"/>
    <property type="molecule type" value="Genomic_DNA"/>
</dbReference>
<evidence type="ECO:0000313" key="16">
    <source>
        <dbReference type="EMBL" id="PFG19911.1"/>
    </source>
</evidence>
<keyword evidence="6 12" id="KW-0479">Metal-binding</keyword>
<keyword evidence="7 12" id="KW-0863">Zinc-finger</keyword>
<dbReference type="PANTHER" id="PTHR30313:SF2">
    <property type="entry name" value="DNA PRIMASE"/>
    <property type="match status" value="1"/>
</dbReference>
<dbReference type="Gene3D" id="3.40.1360.10">
    <property type="match status" value="1"/>
</dbReference>
<dbReference type="InterPro" id="IPR050219">
    <property type="entry name" value="DnaG_primase"/>
</dbReference>
<dbReference type="InterPro" id="IPR030846">
    <property type="entry name" value="DnaG_bac"/>
</dbReference>
<protein>
    <recommendedName>
        <fullName evidence="12">DNA primase</fullName>
        <ecNumber evidence="12">2.7.7.101</ecNumber>
    </recommendedName>
</protein>
<dbReference type="SUPFAM" id="SSF56731">
    <property type="entry name" value="DNA primase core"/>
    <property type="match status" value="1"/>
</dbReference>
<dbReference type="InterPro" id="IPR013173">
    <property type="entry name" value="DNA_primase_DnaG_DnaB-bd_dom"/>
</dbReference>
<proteinExistence type="inferred from homology"/>
<dbReference type="PANTHER" id="PTHR30313">
    <property type="entry name" value="DNA PRIMASE"/>
    <property type="match status" value="1"/>
</dbReference>
<evidence type="ECO:0000259" key="15">
    <source>
        <dbReference type="SMART" id="SM00493"/>
    </source>
</evidence>
<dbReference type="Pfam" id="PF08275">
    <property type="entry name" value="DNAG_N"/>
    <property type="match status" value="1"/>
</dbReference>
<keyword evidence="5 12" id="KW-0235">DNA replication</keyword>
<dbReference type="InterPro" id="IPR006295">
    <property type="entry name" value="DNA_primase_DnaG"/>
</dbReference>
<dbReference type="NCBIfam" id="TIGR01391">
    <property type="entry name" value="dnaG"/>
    <property type="match status" value="1"/>
</dbReference>
<comment type="domain">
    <text evidence="12">Contains an N-terminal zinc-binding domain, a central core domain that contains the primase activity, and a C-terminal DnaB-binding domain.</text>
</comment>
<dbReference type="InterPro" id="IPR019475">
    <property type="entry name" value="DNA_primase_DnaB-bd"/>
</dbReference>
<evidence type="ECO:0000256" key="3">
    <source>
        <dbReference type="ARBA" id="ARBA00022679"/>
    </source>
</evidence>
<dbReference type="InterPro" id="IPR013264">
    <property type="entry name" value="DNAG_N"/>
</dbReference>
<feature type="compositionally biased region" description="Basic and acidic residues" evidence="13">
    <location>
        <begin position="450"/>
        <end position="463"/>
    </location>
</feature>
<keyword evidence="1 12" id="KW-0240">DNA-directed RNA polymerase</keyword>
<keyword evidence="3 12" id="KW-0808">Transferase</keyword>
<feature type="domain" description="Toprim" evidence="15">
    <location>
        <begin position="264"/>
        <end position="354"/>
    </location>
</feature>
<dbReference type="FunFam" id="3.90.980.10:FF:000001">
    <property type="entry name" value="DNA primase"/>
    <property type="match status" value="1"/>
</dbReference>
<gene>
    <name evidence="12" type="primary">dnaG</name>
    <name evidence="16" type="ORF">ATL40_1488</name>
</gene>
<dbReference type="GO" id="GO:0000428">
    <property type="term" value="C:DNA-directed RNA polymerase complex"/>
    <property type="evidence" value="ECO:0007669"/>
    <property type="project" value="UniProtKB-KW"/>
</dbReference>
<dbReference type="SMART" id="SM00493">
    <property type="entry name" value="TOPRIM"/>
    <property type="match status" value="1"/>
</dbReference>
<evidence type="ECO:0000256" key="4">
    <source>
        <dbReference type="ARBA" id="ARBA00022695"/>
    </source>
</evidence>
<dbReference type="Gene3D" id="3.90.580.10">
    <property type="entry name" value="Zinc finger, CHC2-type domain"/>
    <property type="match status" value="1"/>
</dbReference>
<dbReference type="HAMAP" id="MF_00974">
    <property type="entry name" value="DNA_primase_DnaG"/>
    <property type="match status" value="1"/>
</dbReference>
<dbReference type="Pfam" id="PF08278">
    <property type="entry name" value="DnaG_DnaB_bind"/>
    <property type="match status" value="1"/>
</dbReference>
<comment type="cofactor">
    <cofactor evidence="12">
        <name>Zn(2+)</name>
        <dbReference type="ChEBI" id="CHEBI:29105"/>
    </cofactor>
    <text evidence="12">Binds 1 zinc ion per monomer.</text>
</comment>
<evidence type="ECO:0000256" key="6">
    <source>
        <dbReference type="ARBA" id="ARBA00022723"/>
    </source>
</evidence>
<evidence type="ECO:0000256" key="7">
    <source>
        <dbReference type="ARBA" id="ARBA00022771"/>
    </source>
</evidence>
<dbReference type="FunFam" id="3.90.580.10:FF:000001">
    <property type="entry name" value="DNA primase"/>
    <property type="match status" value="1"/>
</dbReference>
<feature type="zinc finger region" description="CHC2-type" evidence="12">
    <location>
        <begin position="41"/>
        <end position="65"/>
    </location>
</feature>
<dbReference type="Gene3D" id="3.90.980.10">
    <property type="entry name" value="DNA primase, catalytic core, N-terminal domain"/>
    <property type="match status" value="1"/>
</dbReference>
<dbReference type="InterPro" id="IPR002694">
    <property type="entry name" value="Znf_CHC2"/>
</dbReference>
<dbReference type="Pfam" id="PF13662">
    <property type="entry name" value="Toprim_4"/>
    <property type="match status" value="1"/>
</dbReference>
<dbReference type="AlphaFoldDB" id="A0A2A9D0J6"/>
<organism evidence="16 17">
    <name type="scientific">Serinibacter salmoneus</name>
    <dbReference type="NCBI Taxonomy" id="556530"/>
    <lineage>
        <taxon>Bacteria</taxon>
        <taxon>Bacillati</taxon>
        <taxon>Actinomycetota</taxon>
        <taxon>Actinomycetes</taxon>
        <taxon>Micrococcales</taxon>
        <taxon>Beutenbergiaceae</taxon>
        <taxon>Serinibacter</taxon>
    </lineage>
</organism>
<dbReference type="Proteomes" id="UP000224915">
    <property type="component" value="Unassembled WGS sequence"/>
</dbReference>
<dbReference type="Pfam" id="PF10410">
    <property type="entry name" value="DnaB_bind"/>
    <property type="match status" value="1"/>
</dbReference>
<evidence type="ECO:0000256" key="1">
    <source>
        <dbReference type="ARBA" id="ARBA00022478"/>
    </source>
</evidence>